<organism evidence="2 3">
    <name type="scientific">Pseudomonas fluorescens</name>
    <dbReference type="NCBI Taxonomy" id="294"/>
    <lineage>
        <taxon>Bacteria</taxon>
        <taxon>Pseudomonadati</taxon>
        <taxon>Pseudomonadota</taxon>
        <taxon>Gammaproteobacteria</taxon>
        <taxon>Pseudomonadales</taxon>
        <taxon>Pseudomonadaceae</taxon>
        <taxon>Pseudomonas</taxon>
    </lineage>
</organism>
<sequence length="207" mass="21543" precursor="true">MKNYLAALTATALIAVAPFALAASSTELTVTGSITPSACMPMLSGGGNINLGKIPVKDLNPDPDQYTRLPNQYVQFTVTCNANTAFAIHSIDNKAGTVYGQGYFGLGLTDAGEKLGNFEVYHLTVQADGNPAELIYSEDGGGSWAGWGYLGPGLWTAVSAPGTTDPLPATSVEMDLEISASIAPTKGLTLTDEVIIDGSATFEVKYL</sequence>
<proteinExistence type="predicted"/>
<dbReference type="AlphaFoldDB" id="A0A5E6Y5U0"/>
<feature type="chain" id="PRO_5022999891" evidence="1">
    <location>
        <begin position="23"/>
        <end position="207"/>
    </location>
</feature>
<protein>
    <submittedName>
        <fullName evidence="2">Protein GltF</fullName>
    </submittedName>
</protein>
<dbReference type="Pfam" id="PF06551">
    <property type="entry name" value="DUF1120"/>
    <property type="match status" value="1"/>
</dbReference>
<feature type="signal peptide" evidence="1">
    <location>
        <begin position="1"/>
        <end position="22"/>
    </location>
</feature>
<dbReference type="EMBL" id="CABVHK010000054">
    <property type="protein sequence ID" value="VVN48234.1"/>
    <property type="molecule type" value="Genomic_DNA"/>
</dbReference>
<keyword evidence="1" id="KW-0732">Signal</keyword>
<evidence type="ECO:0000313" key="2">
    <source>
        <dbReference type="EMBL" id="VVN48234.1"/>
    </source>
</evidence>
<gene>
    <name evidence="2" type="primary">gltF_6</name>
    <name evidence="2" type="ORF">PS662_06091</name>
</gene>
<evidence type="ECO:0000256" key="1">
    <source>
        <dbReference type="SAM" id="SignalP"/>
    </source>
</evidence>
<dbReference type="InterPro" id="IPR010546">
    <property type="entry name" value="DUF1120"/>
</dbReference>
<evidence type="ECO:0000313" key="3">
    <source>
        <dbReference type="Proteomes" id="UP000326953"/>
    </source>
</evidence>
<dbReference type="Proteomes" id="UP000326953">
    <property type="component" value="Unassembled WGS sequence"/>
</dbReference>
<accession>A0A5E6Y5U0</accession>
<dbReference type="OrthoDB" id="6602106at2"/>
<name>A0A5E6Y5U0_PSEFL</name>
<dbReference type="RefSeq" id="WP_150714196.1">
    <property type="nucleotide sequence ID" value="NZ_CABVHK010000054.1"/>
</dbReference>
<reference evidence="2 3" key="1">
    <citation type="submission" date="2019-09" db="EMBL/GenBank/DDBJ databases">
        <authorList>
            <person name="Chandra G."/>
            <person name="Truman W A."/>
        </authorList>
    </citation>
    <scope>NUCLEOTIDE SEQUENCE [LARGE SCALE GENOMIC DNA]</scope>
    <source>
        <strain evidence="2">PS662</strain>
    </source>
</reference>